<proteinExistence type="predicted"/>
<organism evidence="2 3">
    <name type="scientific">Candidatus Cerribacteria bacterium 'Amazon FNV 2010 28 9'</name>
    <dbReference type="NCBI Taxonomy" id="2081795"/>
    <lineage>
        <taxon>Bacteria</taxon>
        <taxon>Candidatus Cerribacteria</taxon>
    </lineage>
</organism>
<dbReference type="Proteomes" id="UP000246104">
    <property type="component" value="Unassembled WGS sequence"/>
</dbReference>
<evidence type="ECO:0000256" key="1">
    <source>
        <dbReference type="SAM" id="MobiDB-lite"/>
    </source>
</evidence>
<dbReference type="AlphaFoldDB" id="A0A317JM93"/>
<comment type="caution">
    <text evidence="2">The sequence shown here is derived from an EMBL/GenBank/DDBJ whole genome shotgun (WGS) entry which is preliminary data.</text>
</comment>
<name>A0A317JM93_9BACT</name>
<dbReference type="EMBL" id="PSRQ01000064">
    <property type="protein sequence ID" value="PWU22428.1"/>
    <property type="molecule type" value="Genomic_DNA"/>
</dbReference>
<feature type="region of interest" description="Disordered" evidence="1">
    <location>
        <begin position="1"/>
        <end position="28"/>
    </location>
</feature>
<evidence type="ECO:0000313" key="3">
    <source>
        <dbReference type="Proteomes" id="UP000246104"/>
    </source>
</evidence>
<reference evidence="2 3" key="1">
    <citation type="submission" date="2018-02" db="EMBL/GenBank/DDBJ databases">
        <title>Genomic Reconstructions from Amazon Rainforest and Pasture Soil Reveal Novel Insights into the Physiology of Candidate Phyla in Tropical Sites.</title>
        <authorList>
            <person name="Kroeger M.E."/>
            <person name="Delmont T."/>
            <person name="Eren A.M."/>
            <person name="Guo J."/>
            <person name="Meyer K.M."/>
            <person name="Khan K."/>
            <person name="Rodrigues J.L.M."/>
            <person name="Bohannan B.J.M."/>
            <person name="Tringe S."/>
            <person name="Borges C.D."/>
            <person name="Tiedje J."/>
            <person name="Tsai S.M."/>
            <person name="Nusslein K."/>
        </authorList>
    </citation>
    <scope>NUCLEOTIDE SEQUENCE [LARGE SCALE GENOMIC DNA]</scope>
    <source>
        <strain evidence="2">Amazon FNV 2010 28 9</strain>
    </source>
</reference>
<accession>A0A317JM93</accession>
<protein>
    <submittedName>
        <fullName evidence="2">Uncharacterized protein</fullName>
    </submittedName>
</protein>
<sequence>MKKEGHSAGPQAKEAMHREQSLRAAAKRQVRDAFRQHGGICPFKEIAIDVLEKDRALLREAYDQVVQEAEQLAEFARCRHLIPRMLKQRILSKADLARSLGIDPECSPLTPAYQGFCEALNNLREREVVDVAMDAQGNDFVYYLVDEVQALERQGLLHIEPTHQIQGLSTSRSLLELADLDQSYLQTQRRRKRG</sequence>
<gene>
    <name evidence="2" type="ORF">C5B42_06020</name>
</gene>
<evidence type="ECO:0000313" key="2">
    <source>
        <dbReference type="EMBL" id="PWU22428.1"/>
    </source>
</evidence>